<evidence type="ECO:0000313" key="2">
    <source>
        <dbReference type="Proteomes" id="UP000289703"/>
    </source>
</evidence>
<keyword evidence="2" id="KW-1185">Reference proteome</keyword>
<dbReference type="RefSeq" id="WP_164977530.1">
    <property type="nucleotide sequence ID" value="NZ_SAXA01000049.1"/>
</dbReference>
<gene>
    <name evidence="1" type="ORF">EO244_16830</name>
</gene>
<reference evidence="1 2" key="1">
    <citation type="submission" date="2019-01" db="EMBL/GenBank/DDBJ databases">
        <title>Ancylomarina salipaludis sp. nov., isolated from a salt marsh.</title>
        <authorList>
            <person name="Yoon J.-H."/>
        </authorList>
    </citation>
    <scope>NUCLEOTIDE SEQUENCE [LARGE SCALE GENOMIC DNA]</scope>
    <source>
        <strain evidence="1 2">SHSM-M15</strain>
    </source>
</reference>
<evidence type="ECO:0000313" key="1">
    <source>
        <dbReference type="EMBL" id="RXQ86838.1"/>
    </source>
</evidence>
<proteinExistence type="predicted"/>
<feature type="non-terminal residue" evidence="1">
    <location>
        <position position="211"/>
    </location>
</feature>
<organism evidence="1 2">
    <name type="scientific">Ancylomarina salipaludis</name>
    <dbReference type="NCBI Taxonomy" id="2501299"/>
    <lineage>
        <taxon>Bacteria</taxon>
        <taxon>Pseudomonadati</taxon>
        <taxon>Bacteroidota</taxon>
        <taxon>Bacteroidia</taxon>
        <taxon>Marinilabiliales</taxon>
        <taxon>Marinifilaceae</taxon>
        <taxon>Ancylomarina</taxon>
    </lineage>
</organism>
<dbReference type="EMBL" id="SAXA01000049">
    <property type="protein sequence ID" value="RXQ86838.1"/>
    <property type="molecule type" value="Genomic_DNA"/>
</dbReference>
<sequence length="211" mass="22813">MDSIKYTTNNAILGLLLEQQELEEVKQEVGLVSNGGEYETHAGKFFTTADFLTLRDKATVGLGSTNFTGLVAKKYDGLNDGQLVFDADGYARVGDEGSLQMIATRENTPMPNGIAYYDETSRSFKTKAESSLSVENAAKLGGFSSSNYARTDVDETFTKGVTVEEDLNVKKAINLSNDAGDSYGVLKNDAGKLLWQGEDVYTALNANKSNV</sequence>
<comment type="caution">
    <text evidence="1">The sequence shown here is derived from an EMBL/GenBank/DDBJ whole genome shotgun (WGS) entry which is preliminary data.</text>
</comment>
<name>A0A4V1MZP4_9BACT</name>
<dbReference type="Proteomes" id="UP000289703">
    <property type="component" value="Unassembled WGS sequence"/>
</dbReference>
<dbReference type="AlphaFoldDB" id="A0A4V1MZP4"/>
<accession>A0A4V1MZP4</accession>
<protein>
    <submittedName>
        <fullName evidence="1">Uncharacterized protein</fullName>
    </submittedName>
</protein>